<dbReference type="Pfam" id="PF00005">
    <property type="entry name" value="ABC_tran"/>
    <property type="match status" value="1"/>
</dbReference>
<dbReference type="Proteomes" id="UP000238823">
    <property type="component" value="Unassembled WGS sequence"/>
</dbReference>
<dbReference type="SMART" id="SM00382">
    <property type="entry name" value="AAA"/>
    <property type="match status" value="1"/>
</dbReference>
<evidence type="ECO:0000313" key="5">
    <source>
        <dbReference type="EMBL" id="PRQ07465.1"/>
    </source>
</evidence>
<evidence type="ECO:0000256" key="1">
    <source>
        <dbReference type="ARBA" id="ARBA00022448"/>
    </source>
</evidence>
<dbReference type="InterPro" id="IPR003439">
    <property type="entry name" value="ABC_transporter-like_ATP-bd"/>
</dbReference>
<comment type="caution">
    <text evidence="5">The sequence shown here is derived from an EMBL/GenBank/DDBJ whole genome shotgun (WGS) entry which is preliminary data.</text>
</comment>
<dbReference type="EMBL" id="PVNL01000054">
    <property type="protein sequence ID" value="PRQ07465.1"/>
    <property type="molecule type" value="Genomic_DNA"/>
</dbReference>
<evidence type="ECO:0000313" key="6">
    <source>
        <dbReference type="Proteomes" id="UP000238823"/>
    </source>
</evidence>
<dbReference type="PANTHER" id="PTHR42711:SF4">
    <property type="entry name" value="ABC TRANSPORTER RELATED"/>
    <property type="match status" value="1"/>
</dbReference>
<protein>
    <submittedName>
        <fullName evidence="5">Putative ABC transporter ATP-binding protein YbhF</fullName>
    </submittedName>
</protein>
<evidence type="ECO:0000256" key="3">
    <source>
        <dbReference type="ARBA" id="ARBA00022840"/>
    </source>
</evidence>
<dbReference type="InterPro" id="IPR050763">
    <property type="entry name" value="ABC_transporter_ATP-binding"/>
</dbReference>
<organism evidence="5 6">
    <name type="scientific">Enhygromyxa salina</name>
    <dbReference type="NCBI Taxonomy" id="215803"/>
    <lineage>
        <taxon>Bacteria</taxon>
        <taxon>Pseudomonadati</taxon>
        <taxon>Myxococcota</taxon>
        <taxon>Polyangia</taxon>
        <taxon>Nannocystales</taxon>
        <taxon>Nannocystaceae</taxon>
        <taxon>Enhygromyxa</taxon>
    </lineage>
</organism>
<keyword evidence="2" id="KW-0547">Nucleotide-binding</keyword>
<evidence type="ECO:0000259" key="4">
    <source>
        <dbReference type="PROSITE" id="PS50893"/>
    </source>
</evidence>
<accession>A0A2S9YQT5</accession>
<gene>
    <name evidence="5" type="primary">ybhF_1</name>
    <name evidence="5" type="ORF">ENSA7_28580</name>
</gene>
<dbReference type="PANTHER" id="PTHR42711">
    <property type="entry name" value="ABC TRANSPORTER ATP-BINDING PROTEIN"/>
    <property type="match status" value="1"/>
</dbReference>
<evidence type="ECO:0000256" key="2">
    <source>
        <dbReference type="ARBA" id="ARBA00022741"/>
    </source>
</evidence>
<dbReference type="PROSITE" id="PS50893">
    <property type="entry name" value="ABC_TRANSPORTER_2"/>
    <property type="match status" value="1"/>
</dbReference>
<dbReference type="InterPro" id="IPR027417">
    <property type="entry name" value="P-loop_NTPase"/>
</dbReference>
<dbReference type="Gene3D" id="3.40.50.300">
    <property type="entry name" value="P-loop containing nucleotide triphosphate hydrolases"/>
    <property type="match status" value="1"/>
</dbReference>
<dbReference type="GO" id="GO:0005524">
    <property type="term" value="F:ATP binding"/>
    <property type="evidence" value="ECO:0007669"/>
    <property type="project" value="UniProtKB-KW"/>
</dbReference>
<dbReference type="InterPro" id="IPR003593">
    <property type="entry name" value="AAA+_ATPase"/>
</dbReference>
<sequence length="339" mass="38192">MADGPVISLERLDKSFRVSQREPGLWPAIRALFRREHVEVDAVRELSFEIQRGERVGFLGPNGAGKTTTLKLLAGLLYPSRGQARVLGFDPADRRPEFLRRIALVMGQKRQLSWDLPSLDTFELNRVVFDVPRELYERRLAEMTELLDLGAVVRKPVRTLSLGERMKCELVAALLHAPEVLFLDEPTIGMDVTMQLAIREFIREYHRRHGATLVLTSHYMEDVAALCERILVIDEGRLCFDGSIAELVRRIRPLRRVAVRVDARLDPGTESELEQLGQLALAGPPRLALDVAPQRVPAAVARLLALPGARDLEVHDAPLEEVMRELFARRVSVREAEGA</sequence>
<dbReference type="SUPFAM" id="SSF52540">
    <property type="entry name" value="P-loop containing nucleoside triphosphate hydrolases"/>
    <property type="match status" value="1"/>
</dbReference>
<reference evidence="5 6" key="1">
    <citation type="submission" date="2018-03" db="EMBL/GenBank/DDBJ databases">
        <title>Draft Genome Sequences of the Obligatory Marine Myxobacteria Enhygromyxa salina SWB007.</title>
        <authorList>
            <person name="Poehlein A."/>
            <person name="Moghaddam J.A."/>
            <person name="Harms H."/>
            <person name="Alanjari M."/>
            <person name="Koenig G.M."/>
            <person name="Daniel R."/>
            <person name="Schaeberle T.F."/>
        </authorList>
    </citation>
    <scope>NUCLEOTIDE SEQUENCE [LARGE SCALE GENOMIC DNA]</scope>
    <source>
        <strain evidence="5 6">SWB007</strain>
    </source>
</reference>
<name>A0A2S9YQT5_9BACT</name>
<keyword evidence="1" id="KW-0813">Transport</keyword>
<dbReference type="GO" id="GO:0016887">
    <property type="term" value="F:ATP hydrolysis activity"/>
    <property type="evidence" value="ECO:0007669"/>
    <property type="project" value="InterPro"/>
</dbReference>
<keyword evidence="3 5" id="KW-0067">ATP-binding</keyword>
<dbReference type="AlphaFoldDB" id="A0A2S9YQT5"/>
<feature type="domain" description="ABC transporter" evidence="4">
    <location>
        <begin position="27"/>
        <end position="260"/>
    </location>
</feature>
<proteinExistence type="predicted"/>